<sequence>MLGLTLIKAVALAGSISLSGMASSTELVVVVHKDNPTETLTRSQLIDLYMGKYVAFPDGSKAQPLDIDNDEATKEQFYKALVGMPLNRVNAYWSRIKFSGRARPPVAQQDQQAVLSYIESTGSAIAYIHENNLTDNVKVVYRFDE</sequence>
<evidence type="ECO:0000313" key="3">
    <source>
        <dbReference type="Proteomes" id="UP000709336"/>
    </source>
</evidence>
<reference evidence="2 3" key="1">
    <citation type="submission" date="2020-03" db="EMBL/GenBank/DDBJ databases">
        <title>Alteromonas ponticola sp. nov., isolated from seawater.</title>
        <authorList>
            <person name="Yoon J.-H."/>
            <person name="Kim Y.-O."/>
        </authorList>
    </citation>
    <scope>NUCLEOTIDE SEQUENCE [LARGE SCALE GENOMIC DNA]</scope>
    <source>
        <strain evidence="2 3">MYP5</strain>
    </source>
</reference>
<dbReference type="SUPFAM" id="SSF53850">
    <property type="entry name" value="Periplasmic binding protein-like II"/>
    <property type="match status" value="1"/>
</dbReference>
<keyword evidence="3" id="KW-1185">Reference proteome</keyword>
<evidence type="ECO:0000256" key="1">
    <source>
        <dbReference type="SAM" id="SignalP"/>
    </source>
</evidence>
<protein>
    <recommendedName>
        <fullName evidence="4">Phosphate ABC transporter substrate-binding protein</fullName>
    </recommendedName>
</protein>
<feature type="signal peptide" evidence="1">
    <location>
        <begin position="1"/>
        <end position="24"/>
    </location>
</feature>
<gene>
    <name evidence="2" type="ORF">HCJ96_10855</name>
</gene>
<accession>A0ABX1R3N6</accession>
<name>A0ABX1R3N6_9ALTE</name>
<keyword evidence="1" id="KW-0732">Signal</keyword>
<organism evidence="2 3">
    <name type="scientific">Alteromonas ponticola</name>
    <dbReference type="NCBI Taxonomy" id="2720613"/>
    <lineage>
        <taxon>Bacteria</taxon>
        <taxon>Pseudomonadati</taxon>
        <taxon>Pseudomonadota</taxon>
        <taxon>Gammaproteobacteria</taxon>
        <taxon>Alteromonadales</taxon>
        <taxon>Alteromonadaceae</taxon>
        <taxon>Alteromonas/Salinimonas group</taxon>
        <taxon>Alteromonas</taxon>
    </lineage>
</organism>
<dbReference type="EMBL" id="JAATNW010000005">
    <property type="protein sequence ID" value="NMH60521.1"/>
    <property type="molecule type" value="Genomic_DNA"/>
</dbReference>
<proteinExistence type="predicted"/>
<evidence type="ECO:0008006" key="4">
    <source>
        <dbReference type="Google" id="ProtNLM"/>
    </source>
</evidence>
<comment type="caution">
    <text evidence="2">The sequence shown here is derived from an EMBL/GenBank/DDBJ whole genome shotgun (WGS) entry which is preliminary data.</text>
</comment>
<dbReference type="RefSeq" id="WP_169211073.1">
    <property type="nucleotide sequence ID" value="NZ_JAATNW010000005.1"/>
</dbReference>
<dbReference type="Gene3D" id="3.40.190.10">
    <property type="entry name" value="Periplasmic binding protein-like II"/>
    <property type="match status" value="1"/>
</dbReference>
<dbReference type="Proteomes" id="UP000709336">
    <property type="component" value="Unassembled WGS sequence"/>
</dbReference>
<feature type="chain" id="PRO_5045696750" description="Phosphate ABC transporter substrate-binding protein" evidence="1">
    <location>
        <begin position="25"/>
        <end position="145"/>
    </location>
</feature>
<evidence type="ECO:0000313" key="2">
    <source>
        <dbReference type="EMBL" id="NMH60521.1"/>
    </source>
</evidence>